<dbReference type="PaxDb" id="2711-XP_006487903.1"/>
<dbReference type="Pfam" id="PF07734">
    <property type="entry name" value="FBA_1"/>
    <property type="match status" value="1"/>
</dbReference>
<dbReference type="PANTHER" id="PTHR31672:SF13">
    <property type="entry name" value="F-BOX PROTEIN CPR30-LIKE"/>
    <property type="match status" value="1"/>
</dbReference>
<gene>
    <name evidence="2" type="ORF">CISIN_1g017755mg</name>
</gene>
<dbReference type="InterPro" id="IPR017451">
    <property type="entry name" value="F-box-assoc_interact_dom"/>
</dbReference>
<dbReference type="eggNOG" id="ENOG502QUVH">
    <property type="taxonomic scope" value="Eukaryota"/>
</dbReference>
<dbReference type="InterPro" id="IPR001810">
    <property type="entry name" value="F-box_dom"/>
</dbReference>
<dbReference type="InterPro" id="IPR050796">
    <property type="entry name" value="SCF_F-box_component"/>
</dbReference>
<sequence>MSSLPLDLISDILSRLPVKPLLRFRCVSKCFCGLIDSQDFVKLHLNQAIETNSGLSLIVPTLTSDNKFFSLELDSVDNPVEIEYPFKKYNRGHTSVIGCCHGLLAMFNRRLGMSVFNPTTKKFKLFPQFWSDCYTDYMTNNFHFDGFGYDASTDDYKLVRIIQSYKVDYLEVIIYSLKADTWRRTREFPYYILDDRCNGVFIAGALHWLAARGSVRTGQNMILAFDLKSEKFYEVQQPHGMKGGFCSQVGVLRGCLWINSYYHDEPRCDIWVMKEYGSQQSWSKLCSFSKMLHETCYYTEAFAFSKDGDKALIYQHSRCLHWYNLKDHKQDVIEIRNENQSFWDAFICMGSLASIDAYTTVGVDTV</sequence>
<protein>
    <recommendedName>
        <fullName evidence="1">F-box domain-containing protein</fullName>
    </recommendedName>
</protein>
<dbReference type="SMART" id="SM00256">
    <property type="entry name" value="FBOX"/>
    <property type="match status" value="1"/>
</dbReference>
<reference evidence="2 3" key="1">
    <citation type="submission" date="2014-04" db="EMBL/GenBank/DDBJ databases">
        <authorList>
            <consortium name="International Citrus Genome Consortium"/>
            <person name="Gmitter F."/>
            <person name="Chen C."/>
            <person name="Farmerie W."/>
            <person name="Harkins T."/>
            <person name="Desany B."/>
            <person name="Mohiuddin M."/>
            <person name="Kodira C."/>
            <person name="Borodovsky M."/>
            <person name="Lomsadze A."/>
            <person name="Burns P."/>
            <person name="Jenkins J."/>
            <person name="Prochnik S."/>
            <person name="Shu S."/>
            <person name="Chapman J."/>
            <person name="Pitluck S."/>
            <person name="Schmutz J."/>
            <person name="Rokhsar D."/>
        </authorList>
    </citation>
    <scope>NUCLEOTIDE SEQUENCE</scope>
</reference>
<dbReference type="PANTHER" id="PTHR31672">
    <property type="entry name" value="BNACNNG10540D PROTEIN"/>
    <property type="match status" value="1"/>
</dbReference>
<dbReference type="EMBL" id="KK784954">
    <property type="protein sequence ID" value="KDO58128.1"/>
    <property type="molecule type" value="Genomic_DNA"/>
</dbReference>
<evidence type="ECO:0000259" key="1">
    <source>
        <dbReference type="PROSITE" id="PS50181"/>
    </source>
</evidence>
<dbReference type="SMR" id="A0A067ESP1"/>
<evidence type="ECO:0000313" key="3">
    <source>
        <dbReference type="Proteomes" id="UP000027120"/>
    </source>
</evidence>
<dbReference type="PROSITE" id="PS50181">
    <property type="entry name" value="FBOX"/>
    <property type="match status" value="1"/>
</dbReference>
<accession>A0A067ESP1</accession>
<dbReference type="NCBIfam" id="TIGR01640">
    <property type="entry name" value="F_box_assoc_1"/>
    <property type="match status" value="1"/>
</dbReference>
<evidence type="ECO:0000313" key="2">
    <source>
        <dbReference type="EMBL" id="KDO58128.1"/>
    </source>
</evidence>
<dbReference type="SUPFAM" id="SSF81383">
    <property type="entry name" value="F-box domain"/>
    <property type="match status" value="1"/>
</dbReference>
<dbReference type="AlphaFoldDB" id="A0A067ESP1"/>
<feature type="domain" description="F-box" evidence="1">
    <location>
        <begin position="1"/>
        <end position="43"/>
    </location>
</feature>
<dbReference type="CDD" id="cd22157">
    <property type="entry name" value="F-box_AtFBW1-like"/>
    <property type="match status" value="1"/>
</dbReference>
<organism evidence="2 3">
    <name type="scientific">Citrus sinensis</name>
    <name type="common">Sweet orange</name>
    <name type="synonym">Citrus aurantium var. sinensis</name>
    <dbReference type="NCBI Taxonomy" id="2711"/>
    <lineage>
        <taxon>Eukaryota</taxon>
        <taxon>Viridiplantae</taxon>
        <taxon>Streptophyta</taxon>
        <taxon>Embryophyta</taxon>
        <taxon>Tracheophyta</taxon>
        <taxon>Spermatophyta</taxon>
        <taxon>Magnoliopsida</taxon>
        <taxon>eudicotyledons</taxon>
        <taxon>Gunneridae</taxon>
        <taxon>Pentapetalae</taxon>
        <taxon>rosids</taxon>
        <taxon>malvids</taxon>
        <taxon>Sapindales</taxon>
        <taxon>Rutaceae</taxon>
        <taxon>Aurantioideae</taxon>
        <taxon>Citrus</taxon>
    </lineage>
</organism>
<proteinExistence type="predicted"/>
<dbReference type="STRING" id="2711.A0A067ESP1"/>
<dbReference type="Proteomes" id="UP000027120">
    <property type="component" value="Unassembled WGS sequence"/>
</dbReference>
<name>A0A067ESP1_CITSI</name>
<keyword evidence="3" id="KW-1185">Reference proteome</keyword>
<dbReference type="InterPro" id="IPR036047">
    <property type="entry name" value="F-box-like_dom_sf"/>
</dbReference>
<dbReference type="Pfam" id="PF00646">
    <property type="entry name" value="F-box"/>
    <property type="match status" value="1"/>
</dbReference>
<dbReference type="InterPro" id="IPR006527">
    <property type="entry name" value="F-box-assoc_dom_typ1"/>
</dbReference>